<organism evidence="1 2">
    <name type="scientific">Thalictrum thalictroides</name>
    <name type="common">Rue-anemone</name>
    <name type="synonym">Anemone thalictroides</name>
    <dbReference type="NCBI Taxonomy" id="46969"/>
    <lineage>
        <taxon>Eukaryota</taxon>
        <taxon>Viridiplantae</taxon>
        <taxon>Streptophyta</taxon>
        <taxon>Embryophyta</taxon>
        <taxon>Tracheophyta</taxon>
        <taxon>Spermatophyta</taxon>
        <taxon>Magnoliopsida</taxon>
        <taxon>Ranunculales</taxon>
        <taxon>Ranunculaceae</taxon>
        <taxon>Thalictroideae</taxon>
        <taxon>Thalictrum</taxon>
    </lineage>
</organism>
<dbReference type="Pfam" id="PF05919">
    <property type="entry name" value="Mitovir_RNA_pol"/>
    <property type="match status" value="1"/>
</dbReference>
<dbReference type="AlphaFoldDB" id="A0A7J6X033"/>
<keyword evidence="2" id="KW-1185">Reference proteome</keyword>
<dbReference type="InterPro" id="IPR008686">
    <property type="entry name" value="RNA_pol_mitovir"/>
</dbReference>
<dbReference type="Proteomes" id="UP000554482">
    <property type="component" value="Unassembled WGS sequence"/>
</dbReference>
<dbReference type="PANTHER" id="PTHR34456:SF13">
    <property type="entry name" value="REVERSE TRANSCRIPTASE DOMAIN-CONTAINING PROTEIN"/>
    <property type="match status" value="1"/>
</dbReference>
<evidence type="ECO:0000313" key="1">
    <source>
        <dbReference type="EMBL" id="KAF5203079.1"/>
    </source>
</evidence>
<gene>
    <name evidence="1" type="ORF">FRX31_007333</name>
</gene>
<sequence length="170" mass="19084">MVEEGGGKRRIFAIGNYINQRLLRSYHDWLMAVLRRIPCDVGDRPMAVDFVDGCHVVLLWSFLSGSGSSVDTGVQHVLSVATGRKAPKCRVLLWMAAERLSPACRFKAYAVLGDDIVIADRAFEFAKRFFVREGTRDLSPVLGHVIMSKWTIGLALLRDKYNINKAYLPV</sequence>
<proteinExistence type="predicted"/>
<protein>
    <submittedName>
        <fullName evidence="1">Uncharacterized protein</fullName>
    </submittedName>
</protein>
<evidence type="ECO:0000313" key="2">
    <source>
        <dbReference type="Proteomes" id="UP000554482"/>
    </source>
</evidence>
<dbReference type="OrthoDB" id="1050647at2759"/>
<name>A0A7J6X033_THATH</name>
<dbReference type="PANTHER" id="PTHR34456">
    <property type="entry name" value="MITOVIRUS RNA-DEPENDENT RNA POLYMERASE"/>
    <property type="match status" value="1"/>
</dbReference>
<dbReference type="EMBL" id="JABWDY010007276">
    <property type="protein sequence ID" value="KAF5203079.1"/>
    <property type="molecule type" value="Genomic_DNA"/>
</dbReference>
<reference evidence="1 2" key="1">
    <citation type="submission" date="2020-06" db="EMBL/GenBank/DDBJ databases">
        <title>Transcriptomic and genomic resources for Thalictrum thalictroides and T. hernandezii: Facilitating candidate gene discovery in an emerging model plant lineage.</title>
        <authorList>
            <person name="Arias T."/>
            <person name="Riano-Pachon D.M."/>
            <person name="Di Stilio V.S."/>
        </authorList>
    </citation>
    <scope>NUCLEOTIDE SEQUENCE [LARGE SCALE GENOMIC DNA]</scope>
    <source>
        <strain evidence="2">cv. WT478/WT964</strain>
        <tissue evidence="1">Leaves</tissue>
    </source>
</reference>
<accession>A0A7J6X033</accession>
<comment type="caution">
    <text evidence="1">The sequence shown here is derived from an EMBL/GenBank/DDBJ whole genome shotgun (WGS) entry which is preliminary data.</text>
</comment>